<feature type="compositionally biased region" description="Polar residues" evidence="1">
    <location>
        <begin position="11"/>
        <end position="24"/>
    </location>
</feature>
<sequence>MTPEEKPICNTKANAEGNGQTQPLPTGKKAEDLTAEEWAGINFGWKVYGLIYDLEAMLRCNRRERKQLLRFVDTCNAVLGEGSYKLYLEAEAAKNFKNFKKRDRATRFAMFEKMGEMIDPQNHK</sequence>
<evidence type="ECO:0000256" key="1">
    <source>
        <dbReference type="SAM" id="MobiDB-lite"/>
    </source>
</evidence>
<protein>
    <submittedName>
        <fullName evidence="2">Uncharacterized protein</fullName>
    </submittedName>
</protein>
<gene>
    <name evidence="2" type="ORF">SBA1_820014</name>
</gene>
<evidence type="ECO:0000313" key="2">
    <source>
        <dbReference type="EMBL" id="SPF48212.1"/>
    </source>
</evidence>
<dbReference type="Proteomes" id="UP000238701">
    <property type="component" value="Unassembled WGS sequence"/>
</dbReference>
<organism evidence="2 3">
    <name type="scientific">Candidatus Sulfotelmatobacter kueseliae</name>
    <dbReference type="NCBI Taxonomy" id="2042962"/>
    <lineage>
        <taxon>Bacteria</taxon>
        <taxon>Pseudomonadati</taxon>
        <taxon>Acidobacteriota</taxon>
        <taxon>Terriglobia</taxon>
        <taxon>Terriglobales</taxon>
        <taxon>Candidatus Korobacteraceae</taxon>
        <taxon>Candidatus Sulfotelmatobacter</taxon>
    </lineage>
</organism>
<reference evidence="3" key="1">
    <citation type="submission" date="2018-02" db="EMBL/GenBank/DDBJ databases">
        <authorList>
            <person name="Hausmann B."/>
        </authorList>
    </citation>
    <scope>NUCLEOTIDE SEQUENCE [LARGE SCALE GENOMIC DNA]</scope>
    <source>
        <strain evidence="3">Peat soil MAG SbA1</strain>
    </source>
</reference>
<proteinExistence type="predicted"/>
<feature type="region of interest" description="Disordered" evidence="1">
    <location>
        <begin position="1"/>
        <end position="29"/>
    </location>
</feature>
<accession>A0A2U3L8H9</accession>
<dbReference type="AlphaFoldDB" id="A0A2U3L8H9"/>
<name>A0A2U3L8H9_9BACT</name>
<evidence type="ECO:0000313" key="3">
    <source>
        <dbReference type="Proteomes" id="UP000238701"/>
    </source>
</evidence>
<dbReference type="EMBL" id="OMOD01000180">
    <property type="protein sequence ID" value="SPF48212.1"/>
    <property type="molecule type" value="Genomic_DNA"/>
</dbReference>